<dbReference type="EMBL" id="CAJNDS010002731">
    <property type="protein sequence ID" value="CAE7576248.1"/>
    <property type="molecule type" value="Genomic_DNA"/>
</dbReference>
<dbReference type="Proteomes" id="UP000604046">
    <property type="component" value="Unassembled WGS sequence"/>
</dbReference>
<feature type="region of interest" description="Disordered" evidence="1">
    <location>
        <begin position="67"/>
        <end position="105"/>
    </location>
</feature>
<comment type="caution">
    <text evidence="2">The sequence shown here is derived from an EMBL/GenBank/DDBJ whole genome shotgun (WGS) entry which is preliminary data.</text>
</comment>
<name>A0A812USQ3_9DINO</name>
<evidence type="ECO:0000313" key="2">
    <source>
        <dbReference type="EMBL" id="CAE7576248.1"/>
    </source>
</evidence>
<organism evidence="2 3">
    <name type="scientific">Symbiodinium natans</name>
    <dbReference type="NCBI Taxonomy" id="878477"/>
    <lineage>
        <taxon>Eukaryota</taxon>
        <taxon>Sar</taxon>
        <taxon>Alveolata</taxon>
        <taxon>Dinophyceae</taxon>
        <taxon>Suessiales</taxon>
        <taxon>Symbiodiniaceae</taxon>
        <taxon>Symbiodinium</taxon>
    </lineage>
</organism>
<evidence type="ECO:0000256" key="1">
    <source>
        <dbReference type="SAM" id="MobiDB-lite"/>
    </source>
</evidence>
<reference evidence="2" key="1">
    <citation type="submission" date="2021-02" db="EMBL/GenBank/DDBJ databases">
        <authorList>
            <person name="Dougan E. K."/>
            <person name="Rhodes N."/>
            <person name="Thang M."/>
            <person name="Chan C."/>
        </authorList>
    </citation>
    <scope>NUCLEOTIDE SEQUENCE</scope>
</reference>
<evidence type="ECO:0000313" key="3">
    <source>
        <dbReference type="Proteomes" id="UP000604046"/>
    </source>
</evidence>
<keyword evidence="3" id="KW-1185">Reference proteome</keyword>
<feature type="compositionally biased region" description="Low complexity" evidence="1">
    <location>
        <begin position="73"/>
        <end position="86"/>
    </location>
</feature>
<protein>
    <submittedName>
        <fullName evidence="2">Uncharacterized protein</fullName>
    </submittedName>
</protein>
<sequence length="105" mass="11409">MAGVDLKRTCKKSKVKEELQALMLESLRRREISEPGFPHSSRRLPAEVSAPSFKRLPSLLRTASRESRELQLAGAAQAGQPGQVAAKRAHGRHAPPGEAHVARAP</sequence>
<accession>A0A812USQ3</accession>
<dbReference type="AlphaFoldDB" id="A0A812USQ3"/>
<proteinExistence type="predicted"/>
<gene>
    <name evidence="2" type="ORF">SNAT2548_LOCUS32873</name>
</gene>